<dbReference type="InterPro" id="IPR004872">
    <property type="entry name" value="Lipoprotein_NlpA"/>
</dbReference>
<keyword evidence="4" id="KW-0472">Membrane</keyword>
<comment type="subcellular location">
    <subcellularLocation>
        <location evidence="1">Membrane</location>
        <topology evidence="1">Lipid-anchor</topology>
    </subcellularLocation>
</comment>
<reference evidence="8 9" key="1">
    <citation type="submission" date="2020-04" db="EMBL/GenBank/DDBJ databases">
        <title>Genome sequencing of novel species.</title>
        <authorList>
            <person name="Heo J."/>
            <person name="Kim S.-J."/>
            <person name="Kim J.-S."/>
            <person name="Hong S.-B."/>
            <person name="Kwon S.-W."/>
        </authorList>
    </citation>
    <scope>NUCLEOTIDE SEQUENCE [LARGE SCALE GENOMIC DNA]</scope>
    <source>
        <strain evidence="8 9">GN2-R2</strain>
    </source>
</reference>
<accession>A0A7Z2VZR0</accession>
<evidence type="ECO:0000313" key="9">
    <source>
        <dbReference type="Proteomes" id="UP000502415"/>
    </source>
</evidence>
<evidence type="ECO:0000313" key="8">
    <source>
        <dbReference type="EMBL" id="QJE02438.1"/>
    </source>
</evidence>
<keyword evidence="6" id="KW-0449">Lipoprotein</keyword>
<dbReference type="Pfam" id="PF03180">
    <property type="entry name" value="Lipoprotein_9"/>
    <property type="match status" value="1"/>
</dbReference>
<dbReference type="AlphaFoldDB" id="A0A7Z2VZR0"/>
<dbReference type="SUPFAM" id="SSF53850">
    <property type="entry name" value="Periplasmic binding protein-like II"/>
    <property type="match status" value="1"/>
</dbReference>
<feature type="compositionally biased region" description="Low complexity" evidence="7">
    <location>
        <begin position="53"/>
        <end position="63"/>
    </location>
</feature>
<keyword evidence="5" id="KW-0564">Palmitate</keyword>
<evidence type="ECO:0000256" key="3">
    <source>
        <dbReference type="ARBA" id="ARBA00022729"/>
    </source>
</evidence>
<evidence type="ECO:0000256" key="6">
    <source>
        <dbReference type="ARBA" id="ARBA00023288"/>
    </source>
</evidence>
<keyword evidence="3" id="KW-0732">Signal</keyword>
<protein>
    <recommendedName>
        <fullName evidence="10">Metal ABC transporter substrate-binding protein</fullName>
    </recommendedName>
</protein>
<sequence>MPGAARRLAGRAPRRHFRHRRPQRRRQVDAAAHDQPAGDARQRRRHRRRTRPDAAVAARSARGAARHRHGLPAVQRVVEFNDYVQPNFALAEGSLDANVFQHSVYLNKFARDHKLALAELVTIPTAPIAIYSRRHRSLDEARAGTTVALPNDPTNQARALVMLAQLGWIALRPDADPVKASEKDIVRNPRGIKLLPLEAAQLPRALQDADYAFVNGNYALASGLKLADALRTETISRNYVNRVAVRSGDLNKPFARDIAAYRSRAFLAWTEQHNPGYAKTDYQLAMLAQKKP</sequence>
<comment type="similarity">
    <text evidence="2">Belongs to the NlpA lipoprotein family.</text>
</comment>
<dbReference type="EMBL" id="CP051685">
    <property type="protein sequence ID" value="QJE02438.1"/>
    <property type="molecule type" value="Genomic_DNA"/>
</dbReference>
<evidence type="ECO:0008006" key="10">
    <source>
        <dbReference type="Google" id="ProtNLM"/>
    </source>
</evidence>
<name>A0A7Z2VZR0_9BURK</name>
<evidence type="ECO:0000256" key="1">
    <source>
        <dbReference type="ARBA" id="ARBA00004635"/>
    </source>
</evidence>
<dbReference type="KEGG" id="mfy:HH212_22435"/>
<dbReference type="PANTHER" id="PTHR30429">
    <property type="entry name" value="D-METHIONINE-BINDING LIPOPROTEIN METQ"/>
    <property type="match status" value="1"/>
</dbReference>
<dbReference type="GO" id="GO:0016020">
    <property type="term" value="C:membrane"/>
    <property type="evidence" value="ECO:0007669"/>
    <property type="project" value="UniProtKB-SubCell"/>
</dbReference>
<evidence type="ECO:0000256" key="4">
    <source>
        <dbReference type="ARBA" id="ARBA00023136"/>
    </source>
</evidence>
<dbReference type="Gene3D" id="3.40.190.10">
    <property type="entry name" value="Periplasmic binding protein-like II"/>
    <property type="match status" value="2"/>
</dbReference>
<proteinExistence type="inferred from homology"/>
<evidence type="ECO:0000256" key="7">
    <source>
        <dbReference type="SAM" id="MobiDB-lite"/>
    </source>
</evidence>
<organism evidence="8 9">
    <name type="scientific">Massilia forsythiae</name>
    <dbReference type="NCBI Taxonomy" id="2728020"/>
    <lineage>
        <taxon>Bacteria</taxon>
        <taxon>Pseudomonadati</taxon>
        <taxon>Pseudomonadota</taxon>
        <taxon>Betaproteobacteria</taxon>
        <taxon>Burkholderiales</taxon>
        <taxon>Oxalobacteraceae</taxon>
        <taxon>Telluria group</taxon>
        <taxon>Massilia</taxon>
    </lineage>
</organism>
<keyword evidence="9" id="KW-1185">Reference proteome</keyword>
<evidence type="ECO:0000256" key="5">
    <source>
        <dbReference type="ARBA" id="ARBA00023139"/>
    </source>
</evidence>
<gene>
    <name evidence="8" type="ORF">HH212_22435</name>
</gene>
<feature type="compositionally biased region" description="Basic residues" evidence="7">
    <location>
        <begin position="8"/>
        <end position="25"/>
    </location>
</feature>
<dbReference type="Proteomes" id="UP000502415">
    <property type="component" value="Chromosome"/>
</dbReference>
<dbReference type="PANTHER" id="PTHR30429:SF0">
    <property type="entry name" value="METHIONINE-BINDING LIPOPROTEIN METQ"/>
    <property type="match status" value="1"/>
</dbReference>
<feature type="region of interest" description="Disordered" evidence="7">
    <location>
        <begin position="1"/>
        <end position="68"/>
    </location>
</feature>
<evidence type="ECO:0000256" key="2">
    <source>
        <dbReference type="ARBA" id="ARBA00008973"/>
    </source>
</evidence>